<dbReference type="AlphaFoldDB" id="A0A1Y2CVY6"/>
<feature type="region of interest" description="Disordered" evidence="1">
    <location>
        <begin position="1"/>
        <end position="30"/>
    </location>
</feature>
<dbReference type="CDD" id="cd00067">
    <property type="entry name" value="GAL4"/>
    <property type="match status" value="1"/>
</dbReference>
<gene>
    <name evidence="3" type="ORF">BCR35DRAFT_310699</name>
</gene>
<feature type="compositionally biased region" description="Low complexity" evidence="1">
    <location>
        <begin position="189"/>
        <end position="211"/>
    </location>
</feature>
<dbReference type="Gene3D" id="4.10.240.10">
    <property type="entry name" value="Zn(2)-C6 fungal-type DNA-binding domain"/>
    <property type="match status" value="1"/>
</dbReference>
<feature type="domain" description="Zn(2)-C6 fungal-type" evidence="2">
    <location>
        <begin position="28"/>
        <end position="67"/>
    </location>
</feature>
<evidence type="ECO:0000256" key="1">
    <source>
        <dbReference type="SAM" id="MobiDB-lite"/>
    </source>
</evidence>
<protein>
    <recommendedName>
        <fullName evidence="2">Zn(2)-C6 fungal-type domain-containing protein</fullName>
    </recommendedName>
</protein>
<dbReference type="EMBL" id="MCGR01000108">
    <property type="protein sequence ID" value="ORY51208.1"/>
    <property type="molecule type" value="Genomic_DNA"/>
</dbReference>
<dbReference type="InParanoid" id="A0A1Y2CVY6"/>
<comment type="caution">
    <text evidence="3">The sequence shown here is derived from an EMBL/GenBank/DDBJ whole genome shotgun (WGS) entry which is preliminary data.</text>
</comment>
<evidence type="ECO:0000313" key="3">
    <source>
        <dbReference type="EMBL" id="ORY51208.1"/>
    </source>
</evidence>
<dbReference type="SMART" id="SM00066">
    <property type="entry name" value="GAL4"/>
    <property type="match status" value="1"/>
</dbReference>
<evidence type="ECO:0000313" key="4">
    <source>
        <dbReference type="Proteomes" id="UP000193467"/>
    </source>
</evidence>
<dbReference type="OrthoDB" id="3598904at2759"/>
<organism evidence="3 4">
    <name type="scientific">Leucosporidium creatinivorum</name>
    <dbReference type="NCBI Taxonomy" id="106004"/>
    <lineage>
        <taxon>Eukaryota</taxon>
        <taxon>Fungi</taxon>
        <taxon>Dikarya</taxon>
        <taxon>Basidiomycota</taxon>
        <taxon>Pucciniomycotina</taxon>
        <taxon>Microbotryomycetes</taxon>
        <taxon>Leucosporidiales</taxon>
        <taxon>Leucosporidium</taxon>
    </lineage>
</organism>
<dbReference type="InterPro" id="IPR001138">
    <property type="entry name" value="Zn2Cys6_DnaBD"/>
</dbReference>
<feature type="compositionally biased region" description="Low complexity" evidence="1">
    <location>
        <begin position="138"/>
        <end position="157"/>
    </location>
</feature>
<dbReference type="GO" id="GO:0000981">
    <property type="term" value="F:DNA-binding transcription factor activity, RNA polymerase II-specific"/>
    <property type="evidence" value="ECO:0007669"/>
    <property type="project" value="InterPro"/>
</dbReference>
<dbReference type="SUPFAM" id="SSF57701">
    <property type="entry name" value="Zn2/Cys6 DNA-binding domain"/>
    <property type="match status" value="1"/>
</dbReference>
<dbReference type="InterPro" id="IPR036864">
    <property type="entry name" value="Zn2-C6_fun-type_DNA-bd_sf"/>
</dbReference>
<sequence>MAPSSYNRRKKQHSKPTSTPGMPSKERSCETCRRRKVRCSESRPACAQCLKSAALKGIPASEVRCEYSTRSIFFQSSNGQGGKTTGGGTTTAAHAVGGHHQHEIRREKGQEGGDSDAEDDGRSSTLSSGCYSPFDAISSPSTAGTSPPGSPASRRSSLCPEANDEDQLGDIDAEGETDDDGDLFEERPILSSSLLAAPPSTPAASPSIIDPQFPPQVARPFIRPSAIPPSAAPRALIDFGATSSIPQSYSGVIHRAPPPPPPLRSDGTLASKPNRGAGFWDNGPLAREEVLGWGSLQQCVWKSSWRGMQ</sequence>
<reference evidence="3 4" key="1">
    <citation type="submission" date="2016-07" db="EMBL/GenBank/DDBJ databases">
        <title>Pervasive Adenine N6-methylation of Active Genes in Fungi.</title>
        <authorList>
            <consortium name="DOE Joint Genome Institute"/>
            <person name="Mondo S.J."/>
            <person name="Dannebaum R.O."/>
            <person name="Kuo R.C."/>
            <person name="Labutti K."/>
            <person name="Haridas S."/>
            <person name="Kuo A."/>
            <person name="Salamov A."/>
            <person name="Ahrendt S.R."/>
            <person name="Lipzen A."/>
            <person name="Sullivan W."/>
            <person name="Andreopoulos W.B."/>
            <person name="Clum A."/>
            <person name="Lindquist E."/>
            <person name="Daum C."/>
            <person name="Ramamoorthy G.K."/>
            <person name="Gryganskyi A."/>
            <person name="Culley D."/>
            <person name="Magnuson J.K."/>
            <person name="James T.Y."/>
            <person name="O'Malley M.A."/>
            <person name="Stajich J.E."/>
            <person name="Spatafora J.W."/>
            <person name="Visel A."/>
            <person name="Grigoriev I.V."/>
        </authorList>
    </citation>
    <scope>NUCLEOTIDE SEQUENCE [LARGE SCALE GENOMIC DNA]</scope>
    <source>
        <strain evidence="3 4">62-1032</strain>
    </source>
</reference>
<dbReference type="PROSITE" id="PS50048">
    <property type="entry name" value="ZN2_CY6_FUNGAL_2"/>
    <property type="match status" value="1"/>
</dbReference>
<dbReference type="Proteomes" id="UP000193467">
    <property type="component" value="Unassembled WGS sequence"/>
</dbReference>
<feature type="region of interest" description="Disordered" evidence="1">
    <location>
        <begin position="74"/>
        <end position="216"/>
    </location>
</feature>
<feature type="compositionally biased region" description="Gly residues" evidence="1">
    <location>
        <begin position="79"/>
        <end position="89"/>
    </location>
</feature>
<feature type="compositionally biased region" description="Basic and acidic residues" evidence="1">
    <location>
        <begin position="100"/>
        <end position="111"/>
    </location>
</feature>
<proteinExistence type="predicted"/>
<accession>A0A1Y2CVY6</accession>
<evidence type="ECO:0000259" key="2">
    <source>
        <dbReference type="PROSITE" id="PS50048"/>
    </source>
</evidence>
<feature type="region of interest" description="Disordered" evidence="1">
    <location>
        <begin position="248"/>
        <end position="281"/>
    </location>
</feature>
<feature type="compositionally biased region" description="Acidic residues" evidence="1">
    <location>
        <begin position="162"/>
        <end position="183"/>
    </location>
</feature>
<keyword evidence="4" id="KW-1185">Reference proteome</keyword>
<name>A0A1Y2CVY6_9BASI</name>
<dbReference type="Pfam" id="PF00172">
    <property type="entry name" value="Zn_clus"/>
    <property type="match status" value="1"/>
</dbReference>
<dbReference type="GO" id="GO:0008270">
    <property type="term" value="F:zinc ion binding"/>
    <property type="evidence" value="ECO:0007669"/>
    <property type="project" value="InterPro"/>
</dbReference>